<feature type="domain" description="Gelsolin-like" evidence="2">
    <location>
        <begin position="227"/>
        <end position="274"/>
    </location>
</feature>
<gene>
    <name evidence="3" type="ORF">TcWFU_006187</name>
</gene>
<reference evidence="3 4" key="1">
    <citation type="journal article" date="2022" name="Front. Cell. Infect. Microbiol.">
        <title>The Genomes of Two Strains of Taenia crassiceps the Animal Model for the Study of Human Cysticercosis.</title>
        <authorList>
            <person name="Bobes R.J."/>
            <person name="Estrada K."/>
            <person name="Rios-Valencia D.G."/>
            <person name="Calderon-Gallegos A."/>
            <person name="de la Torre P."/>
            <person name="Carrero J.C."/>
            <person name="Sanchez-Flores A."/>
            <person name="Laclette J.P."/>
        </authorList>
    </citation>
    <scope>NUCLEOTIDE SEQUENCE [LARGE SCALE GENOMIC DNA]</scope>
    <source>
        <strain evidence="3">WFUcys</strain>
    </source>
</reference>
<evidence type="ECO:0000313" key="3">
    <source>
        <dbReference type="EMBL" id="KAL5112270.1"/>
    </source>
</evidence>
<dbReference type="InterPro" id="IPR007122">
    <property type="entry name" value="Villin/Gelsolin"/>
</dbReference>
<protein>
    <submittedName>
        <fullName evidence="3">Severin</fullName>
    </submittedName>
</protein>
<dbReference type="PANTHER" id="PTHR11977:SF130">
    <property type="entry name" value="SEVERIN"/>
    <property type="match status" value="1"/>
</dbReference>
<feature type="region of interest" description="Disordered" evidence="1">
    <location>
        <begin position="1"/>
        <end position="41"/>
    </location>
</feature>
<accession>A0ABR4QS81</accession>
<name>A0ABR4QS81_9CEST</name>
<evidence type="ECO:0000259" key="2">
    <source>
        <dbReference type="Pfam" id="PF00626"/>
    </source>
</evidence>
<dbReference type="EMBL" id="JAKROA010000001">
    <property type="protein sequence ID" value="KAL5112270.1"/>
    <property type="molecule type" value="Genomic_DNA"/>
</dbReference>
<evidence type="ECO:0000256" key="1">
    <source>
        <dbReference type="SAM" id="MobiDB-lite"/>
    </source>
</evidence>
<dbReference type="InterPro" id="IPR007123">
    <property type="entry name" value="Gelsolin-like_dom"/>
</dbReference>
<comment type="caution">
    <text evidence="3">The sequence shown here is derived from an EMBL/GenBank/DDBJ whole genome shotgun (WGS) entry which is preliminary data.</text>
</comment>
<evidence type="ECO:0000313" key="4">
    <source>
        <dbReference type="Proteomes" id="UP001651158"/>
    </source>
</evidence>
<dbReference type="Pfam" id="PF00626">
    <property type="entry name" value="Gelsolin"/>
    <property type="match status" value="1"/>
</dbReference>
<dbReference type="InterPro" id="IPR029006">
    <property type="entry name" value="ADF-H/Gelsolin-like_dom_sf"/>
</dbReference>
<dbReference type="PRINTS" id="PR00597">
    <property type="entry name" value="GELSOLIN"/>
</dbReference>
<sequence length="419" mass="48016">MSKKNRPLHAAISDSHKHHQSKVVCARASAQRSPIGQSKISSSVSCTPLELHRLKMSIFTRKSSKQESASEKEKKRSIAMDDPEWKSILEINSEVLKVWRLPDKGPAIPLPEDQVGFFMNDEKYVVLKTSNHNRKLVYDLHFWIGLTAAQKVSSDPPEKVAQVMALLDDNVVLHREIGEFESPLFKSYFKELGVLSGNVGSLFDPENPQKYQKRLLRFALTRNKTRMEVTEVPISRHSLNSNDVFIFDEGIRMTQWNGARCDNEERLAARKYIEKSLKLRKTKCTSEFVDEEDLLENNELYTKLGNAAVPSRPVRLLKSKFRKSMHRLSDDSKKLTLSHVYTDKVYRSGINPNDVTFVDTLHELFVYIGPGANDNERGSVWTQADKYLKESNMPYKSIAVFNAGCYCDGFEEIWDDLQH</sequence>
<feature type="compositionally biased region" description="Polar residues" evidence="1">
    <location>
        <begin position="30"/>
        <end position="41"/>
    </location>
</feature>
<dbReference type="Gene3D" id="3.40.20.10">
    <property type="entry name" value="Severin"/>
    <property type="match status" value="3"/>
</dbReference>
<dbReference type="Proteomes" id="UP001651158">
    <property type="component" value="Unassembled WGS sequence"/>
</dbReference>
<dbReference type="PANTHER" id="PTHR11977">
    <property type="entry name" value="VILLIN"/>
    <property type="match status" value="1"/>
</dbReference>
<dbReference type="SMART" id="SM00262">
    <property type="entry name" value="GEL"/>
    <property type="match status" value="2"/>
</dbReference>
<keyword evidence="4" id="KW-1185">Reference proteome</keyword>
<proteinExistence type="predicted"/>
<dbReference type="SUPFAM" id="SSF55753">
    <property type="entry name" value="Actin depolymerizing proteins"/>
    <property type="match status" value="3"/>
</dbReference>
<organism evidence="3 4">
    <name type="scientific">Taenia crassiceps</name>
    <dbReference type="NCBI Taxonomy" id="6207"/>
    <lineage>
        <taxon>Eukaryota</taxon>
        <taxon>Metazoa</taxon>
        <taxon>Spiralia</taxon>
        <taxon>Lophotrochozoa</taxon>
        <taxon>Platyhelminthes</taxon>
        <taxon>Cestoda</taxon>
        <taxon>Eucestoda</taxon>
        <taxon>Cyclophyllidea</taxon>
        <taxon>Taeniidae</taxon>
        <taxon>Taenia</taxon>
    </lineage>
</organism>